<evidence type="ECO:0000313" key="1">
    <source>
        <dbReference type="EMBL" id="KAJ7999697.1"/>
    </source>
</evidence>
<evidence type="ECO:0000313" key="2">
    <source>
        <dbReference type="Proteomes" id="UP001157502"/>
    </source>
</evidence>
<organism evidence="1 2">
    <name type="scientific">Dallia pectoralis</name>
    <name type="common">Alaska blackfish</name>
    <dbReference type="NCBI Taxonomy" id="75939"/>
    <lineage>
        <taxon>Eukaryota</taxon>
        <taxon>Metazoa</taxon>
        <taxon>Chordata</taxon>
        <taxon>Craniata</taxon>
        <taxon>Vertebrata</taxon>
        <taxon>Euteleostomi</taxon>
        <taxon>Actinopterygii</taxon>
        <taxon>Neopterygii</taxon>
        <taxon>Teleostei</taxon>
        <taxon>Protacanthopterygii</taxon>
        <taxon>Esociformes</taxon>
        <taxon>Umbridae</taxon>
        <taxon>Dallia</taxon>
    </lineage>
</organism>
<dbReference type="EMBL" id="CM055743">
    <property type="protein sequence ID" value="KAJ7999697.1"/>
    <property type="molecule type" value="Genomic_DNA"/>
</dbReference>
<reference evidence="1" key="1">
    <citation type="submission" date="2021-05" db="EMBL/GenBank/DDBJ databases">
        <authorList>
            <person name="Pan Q."/>
            <person name="Jouanno E."/>
            <person name="Zahm M."/>
            <person name="Klopp C."/>
            <person name="Cabau C."/>
            <person name="Louis A."/>
            <person name="Berthelot C."/>
            <person name="Parey E."/>
            <person name="Roest Crollius H."/>
            <person name="Montfort J."/>
            <person name="Robinson-Rechavi M."/>
            <person name="Bouchez O."/>
            <person name="Lampietro C."/>
            <person name="Lopez Roques C."/>
            <person name="Donnadieu C."/>
            <person name="Postlethwait J."/>
            <person name="Bobe J."/>
            <person name="Dillon D."/>
            <person name="Chandos A."/>
            <person name="von Hippel F."/>
            <person name="Guiguen Y."/>
        </authorList>
    </citation>
    <scope>NUCLEOTIDE SEQUENCE</scope>
    <source>
        <strain evidence="1">YG-Jan2019</strain>
    </source>
</reference>
<name>A0ACC2G7X3_DALPE</name>
<comment type="caution">
    <text evidence="1">The sequence shown here is derived from an EMBL/GenBank/DDBJ whole genome shotgun (WGS) entry which is preliminary data.</text>
</comment>
<sequence>MALFQVCKLFAGSLRGTKKQLVQYCLLISLLLYFLRSHLSTRSEVRDALEGSMQQQQRLPLETSWGAPLVWGDSESSAQRRAKFTHRSVRTGLMTLAVGPYAHFLTRFLSSTELYFLPGNTVVYYILTDSPRALDPLPPLGLGRELRVLPVSEAPGWERLAQHRMALLAAAIKEHAQKEVAYVYCMDVDQELVAPVGDEILGRLVATLHPELYGKTREEFPYERKASSLAVVKEDEGDYYYTSELYGGTCTAVHAMARACAQLILQDREKGVTALGLEESYLNRYLIDHRPTCVLSPEYSWWDSVLSVNVPRQRVLSLGRRCDAMEPKERQGQGC</sequence>
<accession>A0ACC2G7X3</accession>
<protein>
    <submittedName>
        <fullName evidence="1">Uncharacterized protein</fullName>
    </submittedName>
</protein>
<proteinExistence type="predicted"/>
<keyword evidence="2" id="KW-1185">Reference proteome</keyword>
<dbReference type="Proteomes" id="UP001157502">
    <property type="component" value="Chromosome 16"/>
</dbReference>
<gene>
    <name evidence="1" type="ORF">DPEC_G00197090</name>
</gene>